<feature type="binding site" evidence="13">
    <location>
        <position position="50"/>
    </location>
    <ligand>
        <name>Zn(2+)</name>
        <dbReference type="ChEBI" id="CHEBI:29105"/>
    </ligand>
</feature>
<dbReference type="Gene3D" id="3.90.226.10">
    <property type="entry name" value="2-enoyl-CoA Hydratase, Chain A, domain 1"/>
    <property type="match status" value="1"/>
</dbReference>
<comment type="cofactor">
    <cofactor evidence="13">
        <name>Zn(2+)</name>
        <dbReference type="ChEBI" id="CHEBI:29105"/>
    </cofactor>
    <text evidence="13">Binds 1 zinc ion per subunit.</text>
</comment>
<comment type="subcellular location">
    <subcellularLocation>
        <location evidence="1 13">Cytoplasm</location>
    </subcellularLocation>
</comment>
<dbReference type="InterPro" id="IPR011762">
    <property type="entry name" value="COA_CT_N"/>
</dbReference>
<evidence type="ECO:0000259" key="14">
    <source>
        <dbReference type="PROSITE" id="PS50980"/>
    </source>
</evidence>
<feature type="domain" description="CoA carboxyltransferase N-terminal" evidence="14">
    <location>
        <begin position="24"/>
        <end position="293"/>
    </location>
</feature>
<evidence type="ECO:0000256" key="8">
    <source>
        <dbReference type="ARBA" id="ARBA00022833"/>
    </source>
</evidence>
<reference evidence="15" key="1">
    <citation type="submission" date="2018-04" db="EMBL/GenBank/DDBJ databases">
        <title>Draft genome sequence of the Candidatus Spirobacillus cienkowskii, a pathogen of freshwater Daphnia species, reconstructed from hemolymph metagenomic reads.</title>
        <authorList>
            <person name="Bresciani L."/>
            <person name="Lemos L.N."/>
            <person name="Wale N."/>
            <person name="Lin J.Y."/>
            <person name="Fernandes G.R."/>
            <person name="Duffy M.A."/>
            <person name="Rodrigues J.M."/>
        </authorList>
    </citation>
    <scope>NUCLEOTIDE SEQUENCE [LARGE SCALE GENOMIC DNA]</scope>
    <source>
        <strain evidence="15">Binning01</strain>
    </source>
</reference>
<evidence type="ECO:0000313" key="16">
    <source>
        <dbReference type="Proteomes" id="UP000253934"/>
    </source>
</evidence>
<dbReference type="InterPro" id="IPR041010">
    <property type="entry name" value="Znf-ACC"/>
</dbReference>
<evidence type="ECO:0000256" key="2">
    <source>
        <dbReference type="ARBA" id="ARBA00022516"/>
    </source>
</evidence>
<comment type="similarity">
    <text evidence="13">Belongs to the AccD/PCCB family.</text>
</comment>
<dbReference type="GO" id="GO:0005524">
    <property type="term" value="F:ATP binding"/>
    <property type="evidence" value="ECO:0007669"/>
    <property type="project" value="UniProtKB-KW"/>
</dbReference>
<dbReference type="InterPro" id="IPR000438">
    <property type="entry name" value="Acetyl_CoA_COase_Trfase_b_su"/>
</dbReference>
<keyword evidence="8 13" id="KW-0862">Zinc</keyword>
<accession>A0A369KWD9</accession>
<comment type="pathway">
    <text evidence="13">Lipid metabolism; malonyl-CoA biosynthesis; malonyl-CoA from acetyl-CoA: step 1/1.</text>
</comment>
<evidence type="ECO:0000256" key="11">
    <source>
        <dbReference type="ARBA" id="ARBA00023160"/>
    </source>
</evidence>
<keyword evidence="4 13" id="KW-0479">Metal-binding</keyword>
<gene>
    <name evidence="13" type="primary">accD</name>
    <name evidence="15" type="ORF">DCC88_01480</name>
</gene>
<proteinExistence type="inferred from homology"/>
<dbReference type="PRINTS" id="PR01070">
    <property type="entry name" value="ACCCTRFRASEB"/>
</dbReference>
<evidence type="ECO:0000256" key="10">
    <source>
        <dbReference type="ARBA" id="ARBA00023098"/>
    </source>
</evidence>
<dbReference type="Pfam" id="PF01039">
    <property type="entry name" value="Carboxyl_trans"/>
    <property type="match status" value="1"/>
</dbReference>
<dbReference type="SUPFAM" id="SSF52096">
    <property type="entry name" value="ClpP/crotonase"/>
    <property type="match status" value="1"/>
</dbReference>
<keyword evidence="3 13" id="KW-0808">Transferase</keyword>
<evidence type="ECO:0000313" key="15">
    <source>
        <dbReference type="EMBL" id="RDB37137.1"/>
    </source>
</evidence>
<dbReference type="GO" id="GO:0008270">
    <property type="term" value="F:zinc ion binding"/>
    <property type="evidence" value="ECO:0007669"/>
    <property type="project" value="UniProtKB-UniRule"/>
</dbReference>
<evidence type="ECO:0000256" key="6">
    <source>
        <dbReference type="ARBA" id="ARBA00022771"/>
    </source>
</evidence>
<dbReference type="UniPathway" id="UPA00655">
    <property type="reaction ID" value="UER00711"/>
</dbReference>
<keyword evidence="6 13" id="KW-0863">Zinc-finger</keyword>
<dbReference type="EMBL" id="QOVW01000007">
    <property type="protein sequence ID" value="RDB37137.1"/>
    <property type="molecule type" value="Genomic_DNA"/>
</dbReference>
<keyword evidence="9 13" id="KW-0067">ATP-binding</keyword>
<dbReference type="NCBIfam" id="TIGR00515">
    <property type="entry name" value="accD"/>
    <property type="match status" value="1"/>
</dbReference>
<evidence type="ECO:0000256" key="13">
    <source>
        <dbReference type="HAMAP-Rule" id="MF_01395"/>
    </source>
</evidence>
<comment type="caution">
    <text evidence="15">The sequence shown here is derived from an EMBL/GenBank/DDBJ whole genome shotgun (WGS) entry which is preliminary data.</text>
</comment>
<feature type="binding site" evidence="13">
    <location>
        <position position="28"/>
    </location>
    <ligand>
        <name>Zn(2+)</name>
        <dbReference type="ChEBI" id="CHEBI:29105"/>
    </ligand>
</feature>
<keyword evidence="13" id="KW-0963">Cytoplasm</keyword>
<comment type="subunit">
    <text evidence="13">Acetyl-CoA carboxylase is a heterohexamer composed of biotin carboxyl carrier protein (AccB), biotin carboxylase (AccC) and two subunits each of ACCase subunit alpha (AccA) and ACCase subunit beta (AccD).</text>
</comment>
<dbReference type="InterPro" id="IPR034733">
    <property type="entry name" value="AcCoA_carboxyl_beta"/>
</dbReference>
<keyword evidence="5 13" id="KW-0547">Nucleotide-binding</keyword>
<evidence type="ECO:0000256" key="4">
    <source>
        <dbReference type="ARBA" id="ARBA00022723"/>
    </source>
</evidence>
<protein>
    <recommendedName>
        <fullName evidence="13">Acetyl-coenzyme A carboxylase carboxyl transferase subunit beta</fullName>
        <shortName evidence="13">ACCase subunit beta</shortName>
        <shortName evidence="13">Acetyl-CoA carboxylase carboxyltransferase subunit beta</shortName>
        <ecNumber evidence="13">2.1.3.15</ecNumber>
    </recommendedName>
</protein>
<dbReference type="PANTHER" id="PTHR42995:SF5">
    <property type="entry name" value="ACETYL-COENZYME A CARBOXYLASE CARBOXYL TRANSFERASE SUBUNIT BETA, CHLOROPLASTIC"/>
    <property type="match status" value="1"/>
</dbReference>
<dbReference type="HAMAP" id="MF_01395">
    <property type="entry name" value="AcetylCoA_CT_beta"/>
    <property type="match status" value="1"/>
</dbReference>
<dbReference type="Pfam" id="PF17848">
    <property type="entry name" value="Zn_ribbon_ACC"/>
    <property type="match status" value="1"/>
</dbReference>
<keyword evidence="16" id="KW-1185">Reference proteome</keyword>
<dbReference type="GO" id="GO:2001295">
    <property type="term" value="P:malonyl-CoA biosynthetic process"/>
    <property type="evidence" value="ECO:0007669"/>
    <property type="project" value="UniProtKB-UniRule"/>
</dbReference>
<comment type="function">
    <text evidence="12 13">Component of the acetyl coenzyme A carboxylase (ACC) complex. Biotin carboxylase (BC) catalyzes the carboxylation of biotin on its carrier protein (BCCP) and then the CO(2) group is transferred by the transcarboxylase to acetyl-CoA to form malonyl-CoA.</text>
</comment>
<comment type="catalytic activity">
    <reaction evidence="13">
        <text>N(6)-carboxybiotinyl-L-lysyl-[protein] + acetyl-CoA = N(6)-biotinyl-L-lysyl-[protein] + malonyl-CoA</text>
        <dbReference type="Rhea" id="RHEA:54728"/>
        <dbReference type="Rhea" id="RHEA-COMP:10505"/>
        <dbReference type="Rhea" id="RHEA-COMP:10506"/>
        <dbReference type="ChEBI" id="CHEBI:57288"/>
        <dbReference type="ChEBI" id="CHEBI:57384"/>
        <dbReference type="ChEBI" id="CHEBI:83144"/>
        <dbReference type="ChEBI" id="CHEBI:83145"/>
        <dbReference type="EC" id="2.1.3.15"/>
    </reaction>
</comment>
<dbReference type="GO" id="GO:0009317">
    <property type="term" value="C:acetyl-CoA carboxylase complex"/>
    <property type="evidence" value="ECO:0007669"/>
    <property type="project" value="InterPro"/>
</dbReference>
<evidence type="ECO:0000256" key="5">
    <source>
        <dbReference type="ARBA" id="ARBA00022741"/>
    </source>
</evidence>
<dbReference type="GO" id="GO:0016743">
    <property type="term" value="F:carboxyl- or carbamoyltransferase activity"/>
    <property type="evidence" value="ECO:0007669"/>
    <property type="project" value="UniProtKB-UniRule"/>
</dbReference>
<feature type="binding site" evidence="13">
    <location>
        <position position="47"/>
    </location>
    <ligand>
        <name>Zn(2+)</name>
        <dbReference type="ChEBI" id="CHEBI:29105"/>
    </ligand>
</feature>
<dbReference type="InterPro" id="IPR029045">
    <property type="entry name" value="ClpP/crotonase-like_dom_sf"/>
</dbReference>
<dbReference type="GO" id="GO:0006633">
    <property type="term" value="P:fatty acid biosynthetic process"/>
    <property type="evidence" value="ECO:0007669"/>
    <property type="project" value="UniProtKB-KW"/>
</dbReference>
<dbReference type="RefSeq" id="WP_338636483.1">
    <property type="nucleotide sequence ID" value="NZ_CP146516.1"/>
</dbReference>
<keyword evidence="2 13" id="KW-0444">Lipid biosynthesis</keyword>
<feature type="zinc finger region" description="C4-type" evidence="13">
    <location>
        <begin position="28"/>
        <end position="50"/>
    </location>
</feature>
<dbReference type="EC" id="2.1.3.15" evidence="13"/>
<keyword evidence="7 13" id="KW-0276">Fatty acid metabolism</keyword>
<evidence type="ECO:0000256" key="3">
    <source>
        <dbReference type="ARBA" id="ARBA00022679"/>
    </source>
</evidence>
<feature type="binding site" evidence="13">
    <location>
        <position position="31"/>
    </location>
    <ligand>
        <name>Zn(2+)</name>
        <dbReference type="ChEBI" id="CHEBI:29105"/>
    </ligand>
</feature>
<evidence type="ECO:0000256" key="12">
    <source>
        <dbReference type="ARBA" id="ARBA00025280"/>
    </source>
</evidence>
<keyword evidence="10 13" id="KW-0443">Lipid metabolism</keyword>
<dbReference type="AlphaFoldDB" id="A0A369KWD9"/>
<name>A0A369KWD9_9BACT</name>
<dbReference type="PANTHER" id="PTHR42995">
    <property type="entry name" value="ACETYL-COENZYME A CARBOXYLASE CARBOXYL TRANSFERASE SUBUNIT BETA, CHLOROPLASTIC"/>
    <property type="match status" value="1"/>
</dbReference>
<sequence>MGWLSREPAKLQDVSEKKSLPSGVWEKCPSCSEIILISDLEENQLVCPTCNYHHRLPAEQRIELLLDSNTFYEWDHALCSTNPLNFDDGRSYADKLSSMAKKTKKYDAIVTGAGLINNLPVGIGVLDFFWMGGSMGSVVGERIYRLFSRARKLNLPVILISSSGGARMHEGLISLMQMAKTSAAIALHKEAQLPFISVLCDPTTGGVAASFAMLGDVNYAEPKATIGFAGRRVIENIIRQKLPDDFQTAEFCFEHGVIDRIIKRSEMREIIYRTLNILSTPVKDKPLCSHDHEI</sequence>
<dbReference type="GO" id="GO:0003989">
    <property type="term" value="F:acetyl-CoA carboxylase activity"/>
    <property type="evidence" value="ECO:0007669"/>
    <property type="project" value="InterPro"/>
</dbReference>
<dbReference type="Proteomes" id="UP000253934">
    <property type="component" value="Unassembled WGS sequence"/>
</dbReference>
<keyword evidence="11 13" id="KW-0275">Fatty acid biosynthesis</keyword>
<evidence type="ECO:0000256" key="9">
    <source>
        <dbReference type="ARBA" id="ARBA00022840"/>
    </source>
</evidence>
<dbReference type="PROSITE" id="PS50980">
    <property type="entry name" value="COA_CT_NTER"/>
    <property type="match status" value="1"/>
</dbReference>
<evidence type="ECO:0000256" key="7">
    <source>
        <dbReference type="ARBA" id="ARBA00022832"/>
    </source>
</evidence>
<organism evidence="15 16">
    <name type="scientific">Spirobacillus cienkowskii</name>
    <dbReference type="NCBI Taxonomy" id="495820"/>
    <lineage>
        <taxon>Bacteria</taxon>
        <taxon>Pseudomonadati</taxon>
        <taxon>Bdellovibrionota</taxon>
        <taxon>Oligoflexia</taxon>
        <taxon>Silvanigrellales</taxon>
        <taxon>Spirobacillus</taxon>
    </lineage>
</organism>
<keyword evidence="15" id="KW-0436">Ligase</keyword>
<evidence type="ECO:0000256" key="1">
    <source>
        <dbReference type="ARBA" id="ARBA00004496"/>
    </source>
</evidence>